<name>A0A0N9ICC3_9PSEU</name>
<dbReference type="RefSeq" id="WP_054294767.1">
    <property type="nucleotide sequence ID" value="NZ_CP012752.1"/>
</dbReference>
<dbReference type="EMBL" id="CP012752">
    <property type="protein sequence ID" value="ALG12876.1"/>
    <property type="molecule type" value="Genomic_DNA"/>
</dbReference>
<dbReference type="OrthoDB" id="3693450at2"/>
<evidence type="ECO:0000313" key="2">
    <source>
        <dbReference type="Proteomes" id="UP000063699"/>
    </source>
</evidence>
<dbReference type="KEGG" id="kphy:AOZ06_43875"/>
<evidence type="ECO:0000313" key="1">
    <source>
        <dbReference type="EMBL" id="ALG12876.1"/>
    </source>
</evidence>
<accession>A0A0N9ICC3</accession>
<organism evidence="1 2">
    <name type="scientific">Kibdelosporangium phytohabitans</name>
    <dbReference type="NCBI Taxonomy" id="860235"/>
    <lineage>
        <taxon>Bacteria</taxon>
        <taxon>Bacillati</taxon>
        <taxon>Actinomycetota</taxon>
        <taxon>Actinomycetes</taxon>
        <taxon>Pseudonocardiales</taxon>
        <taxon>Pseudonocardiaceae</taxon>
        <taxon>Kibdelosporangium</taxon>
    </lineage>
</organism>
<gene>
    <name evidence="1" type="ORF">AOZ06_43875</name>
</gene>
<sequence>MNTQDRVRRLVDENDLSERAAALVVSQSPRLFAIVIEHEDGNAPEIAGWGIALAEDAHMVSANGRSYYALAEAENALNYVRSAPGVTQHFVWVA</sequence>
<reference evidence="1 2" key="1">
    <citation type="submission" date="2015-07" db="EMBL/GenBank/DDBJ databases">
        <title>Genome sequencing of Kibdelosporangium phytohabitans.</title>
        <authorList>
            <person name="Qin S."/>
            <person name="Xing K."/>
        </authorList>
    </citation>
    <scope>NUCLEOTIDE SEQUENCE [LARGE SCALE GENOMIC DNA]</scope>
    <source>
        <strain evidence="1 2">KLBMP1111</strain>
    </source>
</reference>
<keyword evidence="2" id="KW-1185">Reference proteome</keyword>
<dbReference type="AlphaFoldDB" id="A0A0N9ICC3"/>
<dbReference type="STRING" id="860235.AOZ06_43875"/>
<dbReference type="Proteomes" id="UP000063699">
    <property type="component" value="Chromosome"/>
</dbReference>
<proteinExistence type="predicted"/>
<protein>
    <submittedName>
        <fullName evidence="1">Uncharacterized protein</fullName>
    </submittedName>
</protein>